<feature type="domain" description="Histidine kinase" evidence="6">
    <location>
        <begin position="566"/>
        <end position="782"/>
    </location>
</feature>
<dbReference type="PANTHER" id="PTHR43304">
    <property type="entry name" value="PHYTOCHROME-LIKE PROTEIN CPH1"/>
    <property type="match status" value="1"/>
</dbReference>
<evidence type="ECO:0000313" key="10">
    <source>
        <dbReference type="Proteomes" id="UP000603141"/>
    </source>
</evidence>
<dbReference type="InterPro" id="IPR052162">
    <property type="entry name" value="Sensor_kinase/Photoreceptor"/>
</dbReference>
<dbReference type="InterPro" id="IPR036097">
    <property type="entry name" value="HisK_dim/P_sf"/>
</dbReference>
<dbReference type="EC" id="2.7.13.3" evidence="2"/>
<evidence type="ECO:0000259" key="8">
    <source>
        <dbReference type="PROSITE" id="PS50113"/>
    </source>
</evidence>
<dbReference type="InterPro" id="IPR001610">
    <property type="entry name" value="PAC"/>
</dbReference>
<dbReference type="GO" id="GO:0000155">
    <property type="term" value="F:phosphorelay sensor kinase activity"/>
    <property type="evidence" value="ECO:0007669"/>
    <property type="project" value="InterPro"/>
</dbReference>
<dbReference type="InterPro" id="IPR000700">
    <property type="entry name" value="PAS-assoc_C"/>
</dbReference>
<dbReference type="InterPro" id="IPR003594">
    <property type="entry name" value="HATPase_dom"/>
</dbReference>
<dbReference type="SMART" id="SM00387">
    <property type="entry name" value="HATPase_c"/>
    <property type="match status" value="1"/>
</dbReference>
<dbReference type="CDD" id="cd00130">
    <property type="entry name" value="PAS"/>
    <property type="match status" value="3"/>
</dbReference>
<evidence type="ECO:0000313" key="9">
    <source>
        <dbReference type="EMBL" id="MBK1882038.1"/>
    </source>
</evidence>
<keyword evidence="5" id="KW-0418">Kinase</keyword>
<evidence type="ECO:0000256" key="4">
    <source>
        <dbReference type="ARBA" id="ARBA00022679"/>
    </source>
</evidence>
<feature type="domain" description="PAC" evidence="8">
    <location>
        <begin position="222"/>
        <end position="276"/>
    </location>
</feature>
<evidence type="ECO:0000256" key="2">
    <source>
        <dbReference type="ARBA" id="ARBA00012438"/>
    </source>
</evidence>
<evidence type="ECO:0000256" key="1">
    <source>
        <dbReference type="ARBA" id="ARBA00000085"/>
    </source>
</evidence>
<dbReference type="InterPro" id="IPR013656">
    <property type="entry name" value="PAS_4"/>
</dbReference>
<dbReference type="Pfam" id="PF02518">
    <property type="entry name" value="HATPase_c"/>
    <property type="match status" value="1"/>
</dbReference>
<dbReference type="Pfam" id="PF08448">
    <property type="entry name" value="PAS_4"/>
    <property type="match status" value="1"/>
</dbReference>
<dbReference type="Gene3D" id="3.30.450.20">
    <property type="entry name" value="PAS domain"/>
    <property type="match status" value="4"/>
</dbReference>
<dbReference type="InterPro" id="IPR005467">
    <property type="entry name" value="His_kinase_dom"/>
</dbReference>
<dbReference type="InterPro" id="IPR003661">
    <property type="entry name" value="HisK_dim/P_dom"/>
</dbReference>
<dbReference type="Gene3D" id="1.10.287.130">
    <property type="match status" value="1"/>
</dbReference>
<keyword evidence="10" id="KW-1185">Reference proteome</keyword>
<protein>
    <recommendedName>
        <fullName evidence="2">histidine kinase</fullName>
        <ecNumber evidence="2">2.7.13.3</ecNumber>
    </recommendedName>
</protein>
<comment type="caution">
    <text evidence="9">The sequence shown here is derived from an EMBL/GenBank/DDBJ whole genome shotgun (WGS) entry which is preliminary data.</text>
</comment>
<dbReference type="CDD" id="cd00082">
    <property type="entry name" value="HisKA"/>
    <property type="match status" value="1"/>
</dbReference>
<dbReference type="Gene3D" id="3.30.565.10">
    <property type="entry name" value="Histidine kinase-like ATPase, C-terminal domain"/>
    <property type="match status" value="1"/>
</dbReference>
<evidence type="ECO:0000259" key="7">
    <source>
        <dbReference type="PROSITE" id="PS50112"/>
    </source>
</evidence>
<dbReference type="PROSITE" id="PS50109">
    <property type="entry name" value="HIS_KIN"/>
    <property type="match status" value="1"/>
</dbReference>
<dbReference type="PANTHER" id="PTHR43304:SF1">
    <property type="entry name" value="PAC DOMAIN-CONTAINING PROTEIN"/>
    <property type="match status" value="1"/>
</dbReference>
<dbReference type="NCBIfam" id="TIGR00229">
    <property type="entry name" value="sensory_box"/>
    <property type="match status" value="4"/>
</dbReference>
<dbReference type="InterPro" id="IPR004358">
    <property type="entry name" value="Sig_transdc_His_kin-like_C"/>
</dbReference>
<name>A0A934VVQ3_9BACT</name>
<dbReference type="SMART" id="SM00388">
    <property type="entry name" value="HisKA"/>
    <property type="match status" value="1"/>
</dbReference>
<dbReference type="SMART" id="SM00086">
    <property type="entry name" value="PAC"/>
    <property type="match status" value="4"/>
</dbReference>
<dbReference type="CDD" id="cd00075">
    <property type="entry name" value="HATPase"/>
    <property type="match status" value="1"/>
</dbReference>
<comment type="catalytic activity">
    <reaction evidence="1">
        <text>ATP + protein L-histidine = ADP + protein N-phospho-L-histidine.</text>
        <dbReference type="EC" id="2.7.13.3"/>
    </reaction>
</comment>
<keyword evidence="4" id="KW-0808">Transferase</keyword>
<dbReference type="AlphaFoldDB" id="A0A934VVQ3"/>
<dbReference type="SMART" id="SM00091">
    <property type="entry name" value="PAS"/>
    <property type="match status" value="4"/>
</dbReference>
<dbReference type="InterPro" id="IPR035965">
    <property type="entry name" value="PAS-like_dom_sf"/>
</dbReference>
<dbReference type="FunFam" id="3.30.565.10:FF:000006">
    <property type="entry name" value="Sensor histidine kinase WalK"/>
    <property type="match status" value="1"/>
</dbReference>
<dbReference type="RefSeq" id="WP_200268785.1">
    <property type="nucleotide sequence ID" value="NZ_JAENIJ010000007.1"/>
</dbReference>
<dbReference type="Proteomes" id="UP000603141">
    <property type="component" value="Unassembled WGS sequence"/>
</dbReference>
<dbReference type="PROSITE" id="PS50113">
    <property type="entry name" value="PAC"/>
    <property type="match status" value="2"/>
</dbReference>
<evidence type="ECO:0000259" key="6">
    <source>
        <dbReference type="PROSITE" id="PS50109"/>
    </source>
</evidence>
<evidence type="ECO:0000256" key="3">
    <source>
        <dbReference type="ARBA" id="ARBA00022553"/>
    </source>
</evidence>
<evidence type="ECO:0000256" key="5">
    <source>
        <dbReference type="ARBA" id="ARBA00022777"/>
    </source>
</evidence>
<dbReference type="PRINTS" id="PR00344">
    <property type="entry name" value="BCTRLSENSOR"/>
</dbReference>
<dbReference type="Pfam" id="PF13426">
    <property type="entry name" value="PAS_9"/>
    <property type="match status" value="3"/>
</dbReference>
<feature type="domain" description="PAC" evidence="8">
    <location>
        <begin position="368"/>
        <end position="419"/>
    </location>
</feature>
<proteinExistence type="predicted"/>
<feature type="domain" description="PAS" evidence="7">
    <location>
        <begin position="420"/>
        <end position="465"/>
    </location>
</feature>
<accession>A0A934VVQ3</accession>
<dbReference type="SUPFAM" id="SSF55785">
    <property type="entry name" value="PYP-like sensor domain (PAS domain)"/>
    <property type="match status" value="4"/>
</dbReference>
<dbReference type="SUPFAM" id="SSF55874">
    <property type="entry name" value="ATPase domain of HSP90 chaperone/DNA topoisomerase II/histidine kinase"/>
    <property type="match status" value="1"/>
</dbReference>
<sequence>MLTPRDGNSEPLHDSAEWFRLLFERSADAMTLVDPATGMFVDCNEASAKAVGAKDRSEMIGISPAKVAPDYQPDGRTSREVAAEAISSAIQNGSHRFEWLLRRLDGRETHVDVVATALSSAGRTLILTTTRNIERSKQIEADLRISETRWRRVFEQLPMSMQVFAPDGTSRQINSAYEKLFHLSAEDLIDFNILQDEQLQKAGITDNIRSAFEGDISVVPPIPFELRLTSDELSRGLKWIGSTMFPVFDAEGKIIEVVCVHEDHTDRKLAEYEVRLLNQNLEQRIAKRTAALRESEEKFKALFEFSPLGMARVSWEGDLLQVNESFARTIGYTPEETTQLTYWDITPEKYRDQELLILDLVKREGRFGPFEKEYIHRDGHLVPIVINGMLIRGIDGQEELWGIVEDITPRRQAEQTIRESEKKFRTLFEESSHGVMLHAADHCFSEVNPAAAEIFGMSPAEFVGKHPASLAPEYQSTGELSSIVAEREIRKCLEAGTARFEWTHIHTLGHEIQVEVVLSRIQSGAKHLMQAVVTDISERKRAETELKRALERERELNQLKSNFVSMVSHEFRTPLGIIQSSAEILHDYLGQLEAAERDEQLQSIIKNSKRMAGLMEDVLLLGRLDSGRMEFLPRPLDLSGLCRRLVDEVRSSTENFCPIEFSTARLPLEALVDERLLRHILLNLLNNAVKYSKDQQPVKFRAQANDHSVIFQIRDHGIGIPDVDLPSLFEAFRRGSNVGQTPGTGLGLVIVKQSVELHQGQIEVETRQSSGTTFTVTIPLFPELA</sequence>
<dbReference type="InterPro" id="IPR036890">
    <property type="entry name" value="HATPase_C_sf"/>
</dbReference>
<keyword evidence="3" id="KW-0597">Phosphoprotein</keyword>
<dbReference type="Pfam" id="PF00512">
    <property type="entry name" value="HisKA"/>
    <property type="match status" value="1"/>
</dbReference>
<reference evidence="9" key="1">
    <citation type="submission" date="2021-01" db="EMBL/GenBank/DDBJ databases">
        <title>Modified the classification status of verrucomicrobia.</title>
        <authorList>
            <person name="Feng X."/>
        </authorList>
    </citation>
    <scope>NUCLEOTIDE SEQUENCE</scope>
    <source>
        <strain evidence="9">KCTC 22041</strain>
    </source>
</reference>
<feature type="domain" description="PAS" evidence="7">
    <location>
        <begin position="295"/>
        <end position="336"/>
    </location>
</feature>
<dbReference type="PROSITE" id="PS50112">
    <property type="entry name" value="PAS"/>
    <property type="match status" value="2"/>
</dbReference>
<organism evidence="9 10">
    <name type="scientific">Luteolibacter pohnpeiensis</name>
    <dbReference type="NCBI Taxonomy" id="454153"/>
    <lineage>
        <taxon>Bacteria</taxon>
        <taxon>Pseudomonadati</taxon>
        <taxon>Verrucomicrobiota</taxon>
        <taxon>Verrucomicrobiia</taxon>
        <taxon>Verrucomicrobiales</taxon>
        <taxon>Verrucomicrobiaceae</taxon>
        <taxon>Luteolibacter</taxon>
    </lineage>
</organism>
<gene>
    <name evidence="9" type="ORF">JIN85_06405</name>
</gene>
<dbReference type="EMBL" id="JAENIJ010000007">
    <property type="protein sequence ID" value="MBK1882038.1"/>
    <property type="molecule type" value="Genomic_DNA"/>
</dbReference>
<dbReference type="SUPFAM" id="SSF47384">
    <property type="entry name" value="Homodimeric domain of signal transducing histidine kinase"/>
    <property type="match status" value="1"/>
</dbReference>
<dbReference type="InterPro" id="IPR000014">
    <property type="entry name" value="PAS"/>
</dbReference>